<dbReference type="Proteomes" id="UP000238916">
    <property type="component" value="Unassembled WGS sequence"/>
</dbReference>
<name>A0A2U3K9X1_9FIRM</name>
<evidence type="ECO:0000313" key="1">
    <source>
        <dbReference type="EMBL" id="SPF36474.1"/>
    </source>
</evidence>
<dbReference type="Pfam" id="PF12655">
    <property type="entry name" value="CDIF630_02480-like"/>
    <property type="match status" value="1"/>
</dbReference>
<accession>A0A2U3K9X1</accession>
<dbReference type="AlphaFoldDB" id="A0A2U3K9X1"/>
<organism evidence="1 2">
    <name type="scientific">Candidatus Desulfosporosinus infrequens</name>
    <dbReference type="NCBI Taxonomy" id="2043169"/>
    <lineage>
        <taxon>Bacteria</taxon>
        <taxon>Bacillati</taxon>
        <taxon>Bacillota</taxon>
        <taxon>Clostridia</taxon>
        <taxon>Eubacteriales</taxon>
        <taxon>Desulfitobacteriaceae</taxon>
        <taxon>Desulfosporosinus</taxon>
    </lineage>
</organism>
<evidence type="ECO:0008006" key="3">
    <source>
        <dbReference type="Google" id="ProtNLM"/>
    </source>
</evidence>
<evidence type="ECO:0000313" key="2">
    <source>
        <dbReference type="Proteomes" id="UP000238916"/>
    </source>
</evidence>
<reference evidence="2" key="1">
    <citation type="submission" date="2018-02" db="EMBL/GenBank/DDBJ databases">
        <authorList>
            <person name="Hausmann B."/>
        </authorList>
    </citation>
    <scope>NUCLEOTIDE SEQUENCE [LARGE SCALE GENOMIC DNA]</scope>
    <source>
        <strain evidence="2">Peat soil MAG SbF1</strain>
    </source>
</reference>
<sequence length="55" mass="6320">MCNINDKERLMPRPIEQHTTAAWANIEKLKEQSKVAIPSEIEVGNAKDWVDTNQK</sequence>
<dbReference type="OrthoDB" id="1708132at2"/>
<dbReference type="InterPro" id="IPR024209">
    <property type="entry name" value="CDIF630_02480-like"/>
</dbReference>
<gene>
    <name evidence="1" type="ORF">SBF1_1620012</name>
</gene>
<proteinExistence type="predicted"/>
<protein>
    <recommendedName>
        <fullName evidence="3">DUF3787 domain-containing protein</fullName>
    </recommendedName>
</protein>
<dbReference type="EMBL" id="OMOF01000071">
    <property type="protein sequence ID" value="SPF36474.1"/>
    <property type="molecule type" value="Genomic_DNA"/>
</dbReference>